<dbReference type="Gene3D" id="2.130.10.10">
    <property type="entry name" value="YVTN repeat-like/Quinoprotein amine dehydrogenase"/>
    <property type="match status" value="1"/>
</dbReference>
<evidence type="ECO:0000256" key="5">
    <source>
        <dbReference type="ARBA" id="ARBA00023125"/>
    </source>
</evidence>
<keyword evidence="4" id="KW-0227">DNA damage</keyword>
<evidence type="ECO:0000256" key="6">
    <source>
        <dbReference type="PROSITE-ProRule" id="PRU00221"/>
    </source>
</evidence>
<dbReference type="GO" id="GO:0005634">
    <property type="term" value="C:nucleus"/>
    <property type="evidence" value="ECO:0007669"/>
    <property type="project" value="TreeGrafter"/>
</dbReference>
<feature type="compositionally biased region" description="Basic and acidic residues" evidence="7">
    <location>
        <begin position="192"/>
        <end position="205"/>
    </location>
</feature>
<dbReference type="PROSITE" id="PS50082">
    <property type="entry name" value="WD_REPEATS_2"/>
    <property type="match status" value="2"/>
</dbReference>
<feature type="repeat" description="WD" evidence="6">
    <location>
        <begin position="573"/>
        <end position="606"/>
    </location>
</feature>
<sequence length="720" mass="73484">MATRRKRGATPPSDAVEAVEAENDAARRAPKRIATDFASPARADAQTLRRRGSAASRDAPAGAAEAVTPAGKLGGNAGATRESGSASTRRTRRADASTPSAAAESADVVRAGAGAGDSAATDAQLDAPPAPGSSDEPAADGLTAYECERLANLERNRTMLESLGLLSAAEAVRAQKRPARAAPSARGLALPKKKEAAPAAPERRSLRAQGKTPDGQFAAGVHAEGADGSVVVMVGGEAIRYSAAAAAAAALRAEDGIARREALERQARLDADRPFFSVNCTPRTDAAFVRLLAAAAPCAPAAAGDAAERAAAPPLGALCALALREGHVAKLTPRDIVHLGFQPRSDCLLLCAADKAGHVALWDVHGTADAHAGAADGDGAVADEGTGGADGAEGGVAGVGAHEADKGAPDGVLLLKPHDQYISGLKWSTHVPSRLFTASYDGTVRCLDLTRAPSARDGASGSGSGSGGATGGGCATAAFSLVLHAQDHEISAFETDASGVTAFFADNQGALGVIDVRTRAMAAGCAPLALHDRKVNMLSLDTDGVRLASCSTDSTVCVWDVRTLGKGCKAVYTLEHSKSCQAAAWAPDGTGRLLTTCYDDTLRIWERLHIQGDGAGASTERGKRSAGTREAAPALQIRHNCNTGRWIVPFRAIWAPAADGVIVGSMQRQMHLLDAGTGKLVKAYESELMTAIPARNAAHPTLAILAGGTASGRAHIFRCA</sequence>
<dbReference type="Proteomes" id="UP000751190">
    <property type="component" value="Unassembled WGS sequence"/>
</dbReference>
<dbReference type="OrthoDB" id="9890280at2759"/>
<dbReference type="GO" id="GO:2000001">
    <property type="term" value="P:regulation of DNA damage checkpoint"/>
    <property type="evidence" value="ECO:0007669"/>
    <property type="project" value="TreeGrafter"/>
</dbReference>
<keyword evidence="9" id="KW-1185">Reference proteome</keyword>
<evidence type="ECO:0000256" key="4">
    <source>
        <dbReference type="ARBA" id="ARBA00022763"/>
    </source>
</evidence>
<keyword evidence="5" id="KW-0238">DNA-binding</keyword>
<accession>A0A8J6CC75</accession>
<organism evidence="8 9">
    <name type="scientific">Diacronema lutheri</name>
    <name type="common">Unicellular marine alga</name>
    <name type="synonym">Monochrysis lutheri</name>
    <dbReference type="NCBI Taxonomy" id="2081491"/>
    <lineage>
        <taxon>Eukaryota</taxon>
        <taxon>Haptista</taxon>
        <taxon>Haptophyta</taxon>
        <taxon>Pavlovophyceae</taxon>
        <taxon>Pavlovales</taxon>
        <taxon>Pavlovaceae</taxon>
        <taxon>Diacronema</taxon>
    </lineage>
</organism>
<dbReference type="OMA" id="DPNTLYW"/>
<evidence type="ECO:0000256" key="7">
    <source>
        <dbReference type="SAM" id="MobiDB-lite"/>
    </source>
</evidence>
<dbReference type="PANTHER" id="PTHR14773">
    <property type="entry name" value="WD REPEAT-CONTAINING PROTEIN 76"/>
    <property type="match status" value="1"/>
</dbReference>
<dbReference type="InterPro" id="IPR036322">
    <property type="entry name" value="WD40_repeat_dom_sf"/>
</dbReference>
<keyword evidence="2 6" id="KW-0853">WD repeat</keyword>
<evidence type="ECO:0000256" key="2">
    <source>
        <dbReference type="ARBA" id="ARBA00022574"/>
    </source>
</evidence>
<dbReference type="InterPro" id="IPR015943">
    <property type="entry name" value="WD40/YVTN_repeat-like_dom_sf"/>
</dbReference>
<proteinExistence type="inferred from homology"/>
<feature type="region of interest" description="Disordered" evidence="7">
    <location>
        <begin position="1"/>
        <end position="141"/>
    </location>
</feature>
<dbReference type="AlphaFoldDB" id="A0A8J6CC75"/>
<protein>
    <submittedName>
        <fullName evidence="8">Uncharacterized protein</fullName>
    </submittedName>
</protein>
<feature type="repeat" description="WD" evidence="6">
    <location>
        <begin position="528"/>
        <end position="563"/>
    </location>
</feature>
<feature type="compositionally biased region" description="Low complexity" evidence="7">
    <location>
        <begin position="53"/>
        <end position="71"/>
    </location>
</feature>
<comment type="caution">
    <text evidence="8">The sequence shown here is derived from an EMBL/GenBank/DDBJ whole genome shotgun (WGS) entry which is preliminary data.</text>
</comment>
<dbReference type="PROSITE" id="PS00678">
    <property type="entry name" value="WD_REPEATS_1"/>
    <property type="match status" value="1"/>
</dbReference>
<gene>
    <name evidence="8" type="ORF">KFE25_003543</name>
</gene>
<feature type="compositionally biased region" description="Low complexity" evidence="7">
    <location>
        <begin position="79"/>
        <end position="88"/>
    </location>
</feature>
<comment type="similarity">
    <text evidence="1">Belongs to the WD repeat DDB2/WDR76 family.</text>
</comment>
<dbReference type="PROSITE" id="PS50294">
    <property type="entry name" value="WD_REPEATS_REGION"/>
    <property type="match status" value="1"/>
</dbReference>
<dbReference type="Pfam" id="PF00400">
    <property type="entry name" value="WD40"/>
    <property type="match status" value="3"/>
</dbReference>
<name>A0A8J6CC75_DIALT</name>
<feature type="region of interest" description="Disordered" evidence="7">
    <location>
        <begin position="177"/>
        <end position="215"/>
    </location>
</feature>
<reference evidence="8" key="1">
    <citation type="submission" date="2021-05" db="EMBL/GenBank/DDBJ databases">
        <title>The genome of the haptophyte Pavlova lutheri (Diacronema luteri, Pavlovales) - a model for lipid biosynthesis in eukaryotic algae.</title>
        <authorList>
            <person name="Hulatt C.J."/>
            <person name="Posewitz M.C."/>
        </authorList>
    </citation>
    <scope>NUCLEOTIDE SEQUENCE</scope>
    <source>
        <strain evidence="8">NIVA-4/92</strain>
    </source>
</reference>
<dbReference type="InterPro" id="IPR019775">
    <property type="entry name" value="WD40_repeat_CS"/>
</dbReference>
<dbReference type="EMBL" id="JAGTXO010000013">
    <property type="protein sequence ID" value="KAG8464480.1"/>
    <property type="molecule type" value="Genomic_DNA"/>
</dbReference>
<dbReference type="InterPro" id="IPR001680">
    <property type="entry name" value="WD40_rpt"/>
</dbReference>
<dbReference type="SMART" id="SM00320">
    <property type="entry name" value="WD40"/>
    <property type="match status" value="4"/>
</dbReference>
<evidence type="ECO:0000256" key="1">
    <source>
        <dbReference type="ARBA" id="ARBA00005434"/>
    </source>
</evidence>
<evidence type="ECO:0000256" key="3">
    <source>
        <dbReference type="ARBA" id="ARBA00022737"/>
    </source>
</evidence>
<dbReference type="PANTHER" id="PTHR14773:SF0">
    <property type="entry name" value="WD REPEAT-CONTAINING PROTEIN 76"/>
    <property type="match status" value="1"/>
</dbReference>
<dbReference type="SUPFAM" id="SSF50978">
    <property type="entry name" value="WD40 repeat-like"/>
    <property type="match status" value="1"/>
</dbReference>
<evidence type="ECO:0000313" key="9">
    <source>
        <dbReference type="Proteomes" id="UP000751190"/>
    </source>
</evidence>
<evidence type="ECO:0000313" key="8">
    <source>
        <dbReference type="EMBL" id="KAG8464480.1"/>
    </source>
</evidence>
<dbReference type="InterPro" id="IPR050853">
    <property type="entry name" value="WD_repeat_DNA-damage-binding"/>
</dbReference>
<dbReference type="GO" id="GO:0006974">
    <property type="term" value="P:DNA damage response"/>
    <property type="evidence" value="ECO:0007669"/>
    <property type="project" value="UniProtKB-KW"/>
</dbReference>
<dbReference type="GO" id="GO:0003677">
    <property type="term" value="F:DNA binding"/>
    <property type="evidence" value="ECO:0007669"/>
    <property type="project" value="UniProtKB-KW"/>
</dbReference>
<feature type="compositionally biased region" description="Low complexity" evidence="7">
    <location>
        <begin position="96"/>
        <end position="123"/>
    </location>
</feature>
<keyword evidence="3" id="KW-0677">Repeat</keyword>